<proteinExistence type="predicted"/>
<keyword evidence="3" id="KW-1185">Reference proteome</keyword>
<feature type="region of interest" description="Disordered" evidence="1">
    <location>
        <begin position="367"/>
        <end position="428"/>
    </location>
</feature>
<name>A0A9W9CIM0_9PLEO</name>
<comment type="caution">
    <text evidence="2">The sequence shown here is derived from an EMBL/GenBank/DDBJ whole genome shotgun (WGS) entry which is preliminary data.</text>
</comment>
<dbReference type="AlphaFoldDB" id="A0A9W9CIM0"/>
<evidence type="ECO:0000313" key="2">
    <source>
        <dbReference type="EMBL" id="KAJ4364145.1"/>
    </source>
</evidence>
<dbReference type="OrthoDB" id="3794856at2759"/>
<reference evidence="2" key="1">
    <citation type="submission" date="2022-10" db="EMBL/GenBank/DDBJ databases">
        <title>Tapping the CABI collections for fungal endophytes: first genome assemblies for Collariella, Neodidymelliopsis, Ascochyta clinopodiicola, Didymella pomorum, Didymosphaeria variabile, Neocosmospora piperis and Neocucurbitaria cava.</title>
        <authorList>
            <person name="Hill R."/>
        </authorList>
    </citation>
    <scope>NUCLEOTIDE SEQUENCE</scope>
    <source>
        <strain evidence="2">IMI 356814</strain>
    </source>
</reference>
<evidence type="ECO:0000256" key="1">
    <source>
        <dbReference type="SAM" id="MobiDB-lite"/>
    </source>
</evidence>
<evidence type="ECO:0000313" key="3">
    <source>
        <dbReference type="Proteomes" id="UP001140560"/>
    </source>
</evidence>
<dbReference type="Proteomes" id="UP001140560">
    <property type="component" value="Unassembled WGS sequence"/>
</dbReference>
<accession>A0A9W9CIM0</accession>
<sequence>MSDLKKPVGMIGDKPKSSSTQPGPENNRKAASLASAVPVADTPQPSHTTATDNTRFRIPHAVSELQPDEPSYTGTTRSHYMASIVDSGNHRLRTYHWPKAPDYNQAFQPIGFMIDPVLQSKDRYAGVPEAHNMHPMQAPLQSIKPVGDAPARRESSMRDRIDNMVLPDMALPDKSNLRLSFTGLNEAKNAVLNQSLNWMPPAPDDTIPKSDVQRASYVLRLLLAMRNRENVLDKDAASKRYNATGEEDMGGGYYYRLEDMEKVCWEIVHIAEALHSHGPKVLSIYDRVTLHYIKKDMNLTFEERMEYLIKMLCFFKSRCDVFMKGSGLEEIVAQPFQKLSQALSNRGQNDRRAEYLAAGRKAKGKVVGVTATPDLADDNDNEPGAEQMSVEPPETEESTQQHTQNLDQGSSHRNLEGQGNGDADDDSLMTNADELFIKPELLDETEEAELELDARIKAKFKKIAALGATVRTI</sequence>
<organism evidence="2 3">
    <name type="scientific">Neocucurbitaria cava</name>
    <dbReference type="NCBI Taxonomy" id="798079"/>
    <lineage>
        <taxon>Eukaryota</taxon>
        <taxon>Fungi</taxon>
        <taxon>Dikarya</taxon>
        <taxon>Ascomycota</taxon>
        <taxon>Pezizomycotina</taxon>
        <taxon>Dothideomycetes</taxon>
        <taxon>Pleosporomycetidae</taxon>
        <taxon>Pleosporales</taxon>
        <taxon>Pleosporineae</taxon>
        <taxon>Cucurbitariaceae</taxon>
        <taxon>Neocucurbitaria</taxon>
    </lineage>
</organism>
<dbReference type="EMBL" id="JAPEUY010000018">
    <property type="protein sequence ID" value="KAJ4364145.1"/>
    <property type="molecule type" value="Genomic_DNA"/>
</dbReference>
<protein>
    <submittedName>
        <fullName evidence="2">Uncharacterized protein</fullName>
    </submittedName>
</protein>
<feature type="compositionally biased region" description="Polar residues" evidence="1">
    <location>
        <begin position="398"/>
        <end position="412"/>
    </location>
</feature>
<feature type="region of interest" description="Disordered" evidence="1">
    <location>
        <begin position="1"/>
        <end position="54"/>
    </location>
</feature>
<gene>
    <name evidence="2" type="ORF">N0V83_009600</name>
</gene>
<feature type="compositionally biased region" description="Polar residues" evidence="1">
    <location>
        <begin position="43"/>
        <end position="53"/>
    </location>
</feature>